<dbReference type="SUPFAM" id="SSF46785">
    <property type="entry name" value="Winged helix' DNA-binding domain"/>
    <property type="match status" value="1"/>
</dbReference>
<keyword evidence="3" id="KW-0238">DNA-binding</keyword>
<dbReference type="Pfam" id="PF03466">
    <property type="entry name" value="LysR_substrate"/>
    <property type="match status" value="1"/>
</dbReference>
<proteinExistence type="inferred from homology"/>
<dbReference type="Gene3D" id="3.40.190.10">
    <property type="entry name" value="Periplasmic binding protein-like II"/>
    <property type="match status" value="2"/>
</dbReference>
<dbReference type="InterPro" id="IPR058163">
    <property type="entry name" value="LysR-type_TF_proteobact-type"/>
</dbReference>
<evidence type="ECO:0000256" key="1">
    <source>
        <dbReference type="ARBA" id="ARBA00009437"/>
    </source>
</evidence>
<keyword evidence="2" id="KW-0805">Transcription regulation</keyword>
<dbReference type="PRINTS" id="PR00039">
    <property type="entry name" value="HTHLYSR"/>
</dbReference>
<keyword evidence="4" id="KW-0804">Transcription</keyword>
<dbReference type="SUPFAM" id="SSF53850">
    <property type="entry name" value="Periplasmic binding protein-like II"/>
    <property type="match status" value="1"/>
</dbReference>
<dbReference type="PROSITE" id="PS50931">
    <property type="entry name" value="HTH_LYSR"/>
    <property type="match status" value="1"/>
</dbReference>
<dbReference type="Gene3D" id="1.10.10.10">
    <property type="entry name" value="Winged helix-like DNA-binding domain superfamily/Winged helix DNA-binding domain"/>
    <property type="match status" value="1"/>
</dbReference>
<dbReference type="EMBL" id="CP123584">
    <property type="protein sequence ID" value="WZK90918.1"/>
    <property type="molecule type" value="Genomic_DNA"/>
</dbReference>
<evidence type="ECO:0000256" key="4">
    <source>
        <dbReference type="ARBA" id="ARBA00023163"/>
    </source>
</evidence>
<evidence type="ECO:0000259" key="5">
    <source>
        <dbReference type="PROSITE" id="PS50931"/>
    </source>
</evidence>
<dbReference type="InterPro" id="IPR036388">
    <property type="entry name" value="WH-like_DNA-bd_sf"/>
</dbReference>
<reference evidence="6 7" key="1">
    <citation type="submission" date="2023-04" db="EMBL/GenBank/DDBJ databases">
        <title>Complete genome sequence of Alisedimentitalea scapharcae.</title>
        <authorList>
            <person name="Rong J.-C."/>
            <person name="Yi M.-L."/>
            <person name="Zhao Q."/>
        </authorList>
    </citation>
    <scope>NUCLEOTIDE SEQUENCE [LARGE SCALE GENOMIC DNA]</scope>
    <source>
        <strain evidence="6 7">KCTC 42119</strain>
    </source>
</reference>
<dbReference type="Proteomes" id="UP001623232">
    <property type="component" value="Chromosome"/>
</dbReference>
<dbReference type="RefSeq" id="WP_406650209.1">
    <property type="nucleotide sequence ID" value="NZ_CP123584.1"/>
</dbReference>
<dbReference type="PANTHER" id="PTHR30537:SF26">
    <property type="entry name" value="GLYCINE CLEAVAGE SYSTEM TRANSCRIPTIONAL ACTIVATOR"/>
    <property type="match status" value="1"/>
</dbReference>
<organism evidence="6 7">
    <name type="scientific">Aliisedimentitalea scapharcae</name>
    <dbReference type="NCBI Taxonomy" id="1524259"/>
    <lineage>
        <taxon>Bacteria</taxon>
        <taxon>Pseudomonadati</taxon>
        <taxon>Pseudomonadota</taxon>
        <taxon>Alphaproteobacteria</taxon>
        <taxon>Rhodobacterales</taxon>
        <taxon>Roseobacteraceae</taxon>
        <taxon>Aliisedimentitalea</taxon>
    </lineage>
</organism>
<dbReference type="InterPro" id="IPR000847">
    <property type="entry name" value="LysR_HTH_N"/>
</dbReference>
<dbReference type="Pfam" id="PF00126">
    <property type="entry name" value="HTH_1"/>
    <property type="match status" value="1"/>
</dbReference>
<evidence type="ECO:0000256" key="3">
    <source>
        <dbReference type="ARBA" id="ARBA00023125"/>
    </source>
</evidence>
<protein>
    <submittedName>
        <fullName evidence="6">LysR substrate-binding domain-containing protein</fullName>
    </submittedName>
</protein>
<comment type="similarity">
    <text evidence="1">Belongs to the LysR transcriptional regulatory family.</text>
</comment>
<feature type="domain" description="HTH lysR-type" evidence="5">
    <location>
        <begin position="9"/>
        <end position="66"/>
    </location>
</feature>
<dbReference type="InterPro" id="IPR036390">
    <property type="entry name" value="WH_DNA-bd_sf"/>
</dbReference>
<gene>
    <name evidence="6" type="ORF">QEZ52_10325</name>
</gene>
<evidence type="ECO:0000256" key="2">
    <source>
        <dbReference type="ARBA" id="ARBA00023015"/>
    </source>
</evidence>
<sequence>MSGLQKLLPSANALLVFEAAARLQSFKAAALELNVTQPSISHTIKSMEAHLGVQLFERGNRGVRLTKAGAELNAVLTPALAQIEDRLRNISGHDSQTITIAASTSVAAQWLLPLTAIFQRAHPGINVRIMTTDRNVEPGNEVDLTIRRGLLNWSRPNSWMLCREELYTICSPAYLERAGPVRGLEDLKNHAIIHNAEPFRNRMTWQGWLKCQGYEGPELPETLVLNDYQLALQACLAGEGIALGWSITSKNLVDTGILVRPLCQEIHTDYGFYMIGPKTLEISRARMKYVNWLRENV</sequence>
<evidence type="ECO:0000313" key="7">
    <source>
        <dbReference type="Proteomes" id="UP001623232"/>
    </source>
</evidence>
<accession>A0ABZ2XYD7</accession>
<keyword evidence="7" id="KW-1185">Reference proteome</keyword>
<name>A0ABZ2XYD7_9RHOB</name>
<dbReference type="PANTHER" id="PTHR30537">
    <property type="entry name" value="HTH-TYPE TRANSCRIPTIONAL REGULATOR"/>
    <property type="match status" value="1"/>
</dbReference>
<evidence type="ECO:0000313" key="6">
    <source>
        <dbReference type="EMBL" id="WZK90918.1"/>
    </source>
</evidence>
<dbReference type="InterPro" id="IPR005119">
    <property type="entry name" value="LysR_subst-bd"/>
</dbReference>